<proteinExistence type="predicted"/>
<organism evidence="1 2">
    <name type="scientific">Flammeovirga aprica JL-4</name>
    <dbReference type="NCBI Taxonomy" id="694437"/>
    <lineage>
        <taxon>Bacteria</taxon>
        <taxon>Pseudomonadati</taxon>
        <taxon>Bacteroidota</taxon>
        <taxon>Cytophagia</taxon>
        <taxon>Cytophagales</taxon>
        <taxon>Flammeovirgaceae</taxon>
        <taxon>Flammeovirga</taxon>
    </lineage>
</organism>
<accession>A0A7X9XBY7</accession>
<reference evidence="1 2" key="1">
    <citation type="submission" date="2020-04" db="EMBL/GenBank/DDBJ databases">
        <title>Flammeovirga sp. SR4, a novel species isolated from seawater.</title>
        <authorList>
            <person name="Wang X."/>
        </authorList>
    </citation>
    <scope>NUCLEOTIDE SEQUENCE [LARGE SCALE GENOMIC DNA]</scope>
    <source>
        <strain evidence="1 2">ATCC 23126</strain>
    </source>
</reference>
<dbReference type="EMBL" id="JABANE010000085">
    <property type="protein sequence ID" value="NME71084.1"/>
    <property type="molecule type" value="Genomic_DNA"/>
</dbReference>
<keyword evidence="2" id="KW-1185">Reference proteome</keyword>
<evidence type="ECO:0000313" key="1">
    <source>
        <dbReference type="EMBL" id="NME71084.1"/>
    </source>
</evidence>
<comment type="caution">
    <text evidence="1">The sequence shown here is derived from an EMBL/GenBank/DDBJ whole genome shotgun (WGS) entry which is preliminary data.</text>
</comment>
<dbReference type="RefSeq" id="WP_169659306.1">
    <property type="nucleotide sequence ID" value="NZ_JABANE010000085.1"/>
</dbReference>
<sequence>MISSLKKTKWVIEVNEDILSIQKNKEEPTHFKKDAISHIYMVEDMNDEKEEQSLYDNNIQILEVNNKTTNLFSSYPLIPYKKIVQLATELREALDIKTTIIDDDSNNKYIFDANTYFIQNINQLFATYEKINLYQLATFSIKKDKLLPTEFKLSNIFEIIDIQHQLGKEKTSIRFITKGTEEKKIFQLEESDEKVSWYEIKQLKIEDFFDHNNHSIEYLPSEMEYRGYKGEMSALKAYQMDSCISDSKTNLVERVLNLKKSKHRLHFVGFDSEENKIKSIEDYEYLIFNDVMIEYKFTAPLSEEFNIKKRKIRLEELPTFITEEYNSYTLKALNLDAGSLADLQMILAFNPSNYINNEVSWNTYHCSVGDLFSCVDQESFIVEIVYCHLSISRQISFVLRCQNENSTQLFAIDHNGKTHSITTLNSFQFIDENGLSDLSIESFPTTLIHNNEEFYKQNLVIKKQMELTNSNEPKFLFEVQYFNKNESASIQIKKYDATDYIEITYLEELKQKPTFLKTEKLEVR</sequence>
<dbReference type="AlphaFoldDB" id="A0A7X9XBY7"/>
<protein>
    <submittedName>
        <fullName evidence="1">Uncharacterized protein</fullName>
    </submittedName>
</protein>
<dbReference type="Proteomes" id="UP000576082">
    <property type="component" value="Unassembled WGS sequence"/>
</dbReference>
<gene>
    <name evidence="1" type="ORF">HHU12_24155</name>
</gene>
<name>A0A7X9XBY7_9BACT</name>
<evidence type="ECO:0000313" key="2">
    <source>
        <dbReference type="Proteomes" id="UP000576082"/>
    </source>
</evidence>